<evidence type="ECO:0000256" key="6">
    <source>
        <dbReference type="SAM" id="Phobius"/>
    </source>
</evidence>
<dbReference type="Pfam" id="PF00209">
    <property type="entry name" value="SNF"/>
    <property type="match status" value="2"/>
</dbReference>
<accession>L9W0I2</accession>
<evidence type="ECO:0000256" key="3">
    <source>
        <dbReference type="ARBA" id="ARBA00022692"/>
    </source>
</evidence>
<evidence type="ECO:0000256" key="1">
    <source>
        <dbReference type="ARBA" id="ARBA00004141"/>
    </source>
</evidence>
<protein>
    <submittedName>
        <fullName evidence="7">Sodium:neurotransmitter symporter</fullName>
    </submittedName>
</protein>
<evidence type="ECO:0000256" key="2">
    <source>
        <dbReference type="ARBA" id="ARBA00022448"/>
    </source>
</evidence>
<dbReference type="PROSITE" id="PS50267">
    <property type="entry name" value="NA_NEUROTRAN_SYMP_3"/>
    <property type="match status" value="1"/>
</dbReference>
<feature type="transmembrane region" description="Helical" evidence="6">
    <location>
        <begin position="348"/>
        <end position="371"/>
    </location>
</feature>
<evidence type="ECO:0000313" key="8">
    <source>
        <dbReference type="Proteomes" id="UP000011599"/>
    </source>
</evidence>
<comment type="caution">
    <text evidence="7">The sequence shown here is derived from an EMBL/GenBank/DDBJ whole genome shotgun (WGS) entry which is preliminary data.</text>
</comment>
<keyword evidence="3 6" id="KW-0812">Transmembrane</keyword>
<gene>
    <name evidence="7" type="ORF">C496_06487</name>
</gene>
<organism evidence="7 8">
    <name type="scientific">Natronorubrum tibetense GA33</name>
    <dbReference type="NCBI Taxonomy" id="1114856"/>
    <lineage>
        <taxon>Archaea</taxon>
        <taxon>Methanobacteriati</taxon>
        <taxon>Methanobacteriota</taxon>
        <taxon>Stenosarchaea group</taxon>
        <taxon>Halobacteria</taxon>
        <taxon>Halobacteriales</taxon>
        <taxon>Natrialbaceae</taxon>
        <taxon>Natronorubrum</taxon>
    </lineage>
</organism>
<dbReference type="GO" id="GO:0016020">
    <property type="term" value="C:membrane"/>
    <property type="evidence" value="ECO:0007669"/>
    <property type="project" value="UniProtKB-SubCell"/>
</dbReference>
<dbReference type="eggNOG" id="arCOG04466">
    <property type="taxonomic scope" value="Archaea"/>
</dbReference>
<feature type="transmembrane region" description="Helical" evidence="6">
    <location>
        <begin position="416"/>
        <end position="438"/>
    </location>
</feature>
<dbReference type="RefSeq" id="WP_006089117.1">
    <property type="nucleotide sequence ID" value="NZ_AOHW01000022.1"/>
</dbReference>
<dbReference type="EMBL" id="AOHW01000022">
    <property type="protein sequence ID" value="ELY42960.1"/>
    <property type="molecule type" value="Genomic_DNA"/>
</dbReference>
<proteinExistence type="predicted"/>
<dbReference type="SUPFAM" id="SSF161070">
    <property type="entry name" value="SNF-like"/>
    <property type="match status" value="1"/>
</dbReference>
<keyword evidence="8" id="KW-1185">Reference proteome</keyword>
<feature type="transmembrane region" description="Helical" evidence="6">
    <location>
        <begin position="90"/>
        <end position="114"/>
    </location>
</feature>
<dbReference type="InterPro" id="IPR047218">
    <property type="entry name" value="YocR/YhdH-like"/>
</dbReference>
<dbReference type="PATRIC" id="fig|1114856.3.peg.1356"/>
<dbReference type="CDD" id="cd10336">
    <property type="entry name" value="SLC6sbd_Tyt1-Like"/>
    <property type="match status" value="1"/>
</dbReference>
<dbReference type="InterPro" id="IPR037272">
    <property type="entry name" value="SNS_sf"/>
</dbReference>
<comment type="subcellular location">
    <subcellularLocation>
        <location evidence="1">Membrane</location>
        <topology evidence="1">Multi-pass membrane protein</topology>
    </subcellularLocation>
</comment>
<keyword evidence="5 6" id="KW-0472">Membrane</keyword>
<reference evidence="7 8" key="1">
    <citation type="journal article" date="2014" name="PLoS Genet.">
        <title>Phylogenetically driven sequencing of extremely halophilic archaea reveals strategies for static and dynamic osmo-response.</title>
        <authorList>
            <person name="Becker E.A."/>
            <person name="Seitzer P.M."/>
            <person name="Tritt A."/>
            <person name="Larsen D."/>
            <person name="Krusor M."/>
            <person name="Yao A.I."/>
            <person name="Wu D."/>
            <person name="Madern D."/>
            <person name="Eisen J.A."/>
            <person name="Darling A.E."/>
            <person name="Facciotti M.T."/>
        </authorList>
    </citation>
    <scope>NUCLEOTIDE SEQUENCE [LARGE SCALE GENOMIC DNA]</scope>
    <source>
        <strain evidence="7 8">GA33</strain>
    </source>
</reference>
<dbReference type="AlphaFoldDB" id="L9W0I2"/>
<dbReference type="InterPro" id="IPR000175">
    <property type="entry name" value="Na/ntran_symport"/>
</dbReference>
<evidence type="ECO:0000313" key="7">
    <source>
        <dbReference type="EMBL" id="ELY42960.1"/>
    </source>
</evidence>
<dbReference type="PANTHER" id="PTHR42948:SF1">
    <property type="entry name" value="TRANSPORTER"/>
    <property type="match status" value="1"/>
</dbReference>
<keyword evidence="4 6" id="KW-1133">Transmembrane helix</keyword>
<feature type="transmembrane region" description="Helical" evidence="6">
    <location>
        <begin position="146"/>
        <end position="164"/>
    </location>
</feature>
<dbReference type="NCBIfam" id="NF037979">
    <property type="entry name" value="Na_transp"/>
    <property type="match status" value="1"/>
</dbReference>
<evidence type="ECO:0000256" key="5">
    <source>
        <dbReference type="ARBA" id="ARBA00023136"/>
    </source>
</evidence>
<dbReference type="PANTHER" id="PTHR42948">
    <property type="entry name" value="TRANSPORTER"/>
    <property type="match status" value="1"/>
</dbReference>
<feature type="transmembrane region" description="Helical" evidence="6">
    <location>
        <begin position="44"/>
        <end position="69"/>
    </location>
</feature>
<feature type="transmembrane region" description="Helical" evidence="6">
    <location>
        <begin position="378"/>
        <end position="396"/>
    </location>
</feature>
<feature type="transmembrane region" description="Helical" evidence="6">
    <location>
        <begin position="217"/>
        <end position="243"/>
    </location>
</feature>
<dbReference type="PRINTS" id="PR00176">
    <property type="entry name" value="NANEUSMPORT"/>
</dbReference>
<evidence type="ECO:0000256" key="4">
    <source>
        <dbReference type="ARBA" id="ARBA00022989"/>
    </source>
</evidence>
<feature type="transmembrane region" description="Helical" evidence="6">
    <location>
        <begin position="255"/>
        <end position="277"/>
    </location>
</feature>
<feature type="transmembrane region" description="Helical" evidence="6">
    <location>
        <begin position="176"/>
        <end position="197"/>
    </location>
</feature>
<feature type="transmembrane region" description="Helical" evidence="6">
    <location>
        <begin position="12"/>
        <end position="32"/>
    </location>
</feature>
<dbReference type="Proteomes" id="UP000011599">
    <property type="component" value="Unassembled WGS sequence"/>
</dbReference>
<keyword evidence="2" id="KW-0813">Transport</keyword>
<name>L9W0I2_9EURY</name>
<dbReference type="OrthoDB" id="99721at2157"/>
<sequence>MSSVDIPREQWATRVGFIFAAVGSAVGLGNIWRFPFQVGQEGGAGFLLMYLLFIVVIGFPAMLVEFVVGRRTERNPVGALKEIGSGIWEYVGWIFIATGFVILSYYSVVAGWTIRYTILGLQDGYLADAAEAEGQFVTLASGLDAILFHAIFMAAVIAIVAVGIERGIELAVKVMVPAIIIITIGLAIYAATLPGAGEAYSYYLSPEWGVIADNWQSIVPAAAGQAFFTLSLGMGVMITYASYLGEDRNLAEDGAIIIGFDTAIAFITGLIVFPILFTAGVDPADPGAGAIFVSLAAAFGDLTLGWLIGAVFFGTVAIAALSSAISLMEVVVSYIIDERGISRPTAAIGIGGAMFLLGVPSAYDLVLLDLFDLFADQILLVLGGLLLMILVGWSLPDLAVDELQRGIGDLGSLGPAWIWAVRIPVILVLLVALVLGILDYYEFLTGPFAEWVGDQ</sequence>